<dbReference type="KEGG" id="ahm:TL08_09035"/>
<keyword evidence="9" id="KW-0472">Membrane</keyword>
<dbReference type="Gene3D" id="3.30.565.10">
    <property type="entry name" value="Histidine kinase-like ATPase, C-terminal domain"/>
    <property type="match status" value="1"/>
</dbReference>
<feature type="domain" description="Histidine kinase/HSP90-like ATPase" evidence="10">
    <location>
        <begin position="326"/>
        <end position="403"/>
    </location>
</feature>
<dbReference type="GO" id="GO:0000155">
    <property type="term" value="F:phosphorelay sensor kinase activity"/>
    <property type="evidence" value="ECO:0007669"/>
    <property type="project" value="InterPro"/>
</dbReference>
<keyword evidence="8" id="KW-0902">Two-component regulatory system</keyword>
<dbReference type="SUPFAM" id="SSF55874">
    <property type="entry name" value="ATPase domain of HSP90 chaperone/DNA topoisomerase II/histidine kinase"/>
    <property type="match status" value="1"/>
</dbReference>
<comment type="catalytic activity">
    <reaction evidence="1">
        <text>ATP + protein L-histidine = ADP + protein N-phospho-L-histidine.</text>
        <dbReference type="EC" id="2.7.13.3"/>
    </reaction>
</comment>
<dbReference type="InterPro" id="IPR011712">
    <property type="entry name" value="Sig_transdc_His_kin_sub3_dim/P"/>
</dbReference>
<dbReference type="RefSeq" id="WP_069848088.1">
    <property type="nucleotide sequence ID" value="NZ_CP014859.1"/>
</dbReference>
<feature type="transmembrane region" description="Helical" evidence="9">
    <location>
        <begin position="160"/>
        <end position="180"/>
    </location>
</feature>
<keyword evidence="7" id="KW-0067">ATP-binding</keyword>
<evidence type="ECO:0000256" key="1">
    <source>
        <dbReference type="ARBA" id="ARBA00000085"/>
    </source>
</evidence>
<dbReference type="PANTHER" id="PTHR24421">
    <property type="entry name" value="NITRATE/NITRITE SENSOR PROTEIN NARX-RELATED"/>
    <property type="match status" value="1"/>
</dbReference>
<dbReference type="Gene3D" id="1.20.5.1930">
    <property type="match status" value="1"/>
</dbReference>
<reference evidence="13" key="1">
    <citation type="submission" date="2016-03" db="EMBL/GenBank/DDBJ databases">
        <title>Complete genome sequence of the type strain Actinoalloteichus hymeniacidonis DSM 45092.</title>
        <authorList>
            <person name="Schaffert L."/>
            <person name="Albersmeier A."/>
            <person name="Winkler A."/>
            <person name="Kalinowski J."/>
            <person name="Zotchev S."/>
            <person name="Ruckert C."/>
        </authorList>
    </citation>
    <scope>NUCLEOTIDE SEQUENCE [LARGE SCALE GENOMIC DNA]</scope>
    <source>
        <strain evidence="13">HPA177(T) (DSM 45092(T))</strain>
    </source>
</reference>
<keyword evidence="9" id="KW-1133">Transmembrane helix</keyword>
<dbReference type="Proteomes" id="UP000095210">
    <property type="component" value="Chromosome"/>
</dbReference>
<feature type="transmembrane region" description="Helical" evidence="9">
    <location>
        <begin position="53"/>
        <end position="76"/>
    </location>
</feature>
<keyword evidence="4" id="KW-0808">Transferase</keyword>
<evidence type="ECO:0000256" key="7">
    <source>
        <dbReference type="ARBA" id="ARBA00022840"/>
    </source>
</evidence>
<accession>A0AAC9HNG6</accession>
<dbReference type="AlphaFoldDB" id="A0AAC9HNG6"/>
<dbReference type="InterPro" id="IPR050482">
    <property type="entry name" value="Sensor_HK_TwoCompSys"/>
</dbReference>
<dbReference type="EMBL" id="CP014859">
    <property type="protein sequence ID" value="AOS62622.1"/>
    <property type="molecule type" value="Genomic_DNA"/>
</dbReference>
<dbReference type="PANTHER" id="PTHR24421:SF10">
    <property type="entry name" value="NITRATE_NITRITE SENSOR PROTEIN NARQ"/>
    <property type="match status" value="1"/>
</dbReference>
<keyword evidence="3" id="KW-0597">Phosphoprotein</keyword>
<feature type="domain" description="Signal transduction histidine kinase subgroup 3 dimerisation and phosphoacceptor" evidence="11">
    <location>
        <begin position="214"/>
        <end position="279"/>
    </location>
</feature>
<evidence type="ECO:0000256" key="9">
    <source>
        <dbReference type="SAM" id="Phobius"/>
    </source>
</evidence>
<evidence type="ECO:0000256" key="6">
    <source>
        <dbReference type="ARBA" id="ARBA00022777"/>
    </source>
</evidence>
<gene>
    <name evidence="12" type="ORF">TL08_09035</name>
</gene>
<evidence type="ECO:0000313" key="12">
    <source>
        <dbReference type="EMBL" id="AOS62622.1"/>
    </source>
</evidence>
<sequence length="421" mass="44914">MRFLLRVLRPVVAATTYRRWVHLILGGALLVPFVALTGVAVEILWRPHATSELPVLIVATLAALPLVAFIGLAAPVRELSVSAARALLGGPVAELPIGRARSRQARRRTSLWFMIHLVIGGVLAALTLTVPPAVVIGLLAPLLSELRPPSGWPIDDLGPLRWWLPPLSVLVLLGLILLAAGSGRLLSRLAGSLLGPTPEERAIEQRRRSMRRAERHRLARELHDSVGHALSVVSVQAGAARHTVSTDVDFAVAAMRAVEAAARDAQTDLDHVLGLLRDEESDDESTGRLAPTLLDLRAVVDAARTSGTEVAVQVDGILDTLASEVSREAYRIVQECLTNCLRHAPGAPVRIRLAVTAEELRLVIDNPLPEGRARRREGTGGGRGLLGVRERVAMLGGSVDSGVVDGRWTVSAILPTPAGGS</sequence>
<dbReference type="InterPro" id="IPR003594">
    <property type="entry name" value="HATPase_dom"/>
</dbReference>
<evidence type="ECO:0000256" key="5">
    <source>
        <dbReference type="ARBA" id="ARBA00022741"/>
    </source>
</evidence>
<evidence type="ECO:0000313" key="13">
    <source>
        <dbReference type="Proteomes" id="UP000095210"/>
    </source>
</evidence>
<keyword evidence="13" id="KW-1185">Reference proteome</keyword>
<organism evidence="12 13">
    <name type="scientific">Actinoalloteichus hymeniacidonis</name>
    <dbReference type="NCBI Taxonomy" id="340345"/>
    <lineage>
        <taxon>Bacteria</taxon>
        <taxon>Bacillati</taxon>
        <taxon>Actinomycetota</taxon>
        <taxon>Actinomycetes</taxon>
        <taxon>Pseudonocardiales</taxon>
        <taxon>Pseudonocardiaceae</taxon>
        <taxon>Actinoalloteichus</taxon>
    </lineage>
</organism>
<evidence type="ECO:0000259" key="10">
    <source>
        <dbReference type="Pfam" id="PF02518"/>
    </source>
</evidence>
<dbReference type="Pfam" id="PF07730">
    <property type="entry name" value="HisKA_3"/>
    <property type="match status" value="1"/>
</dbReference>
<dbReference type="GO" id="GO:0005524">
    <property type="term" value="F:ATP binding"/>
    <property type="evidence" value="ECO:0007669"/>
    <property type="project" value="UniProtKB-KW"/>
</dbReference>
<evidence type="ECO:0000259" key="11">
    <source>
        <dbReference type="Pfam" id="PF07730"/>
    </source>
</evidence>
<protein>
    <recommendedName>
        <fullName evidence="2">histidine kinase</fullName>
        <ecNumber evidence="2">2.7.13.3</ecNumber>
    </recommendedName>
</protein>
<keyword evidence="6 12" id="KW-0418">Kinase</keyword>
<feature type="transmembrane region" description="Helical" evidence="9">
    <location>
        <begin position="20"/>
        <end position="41"/>
    </location>
</feature>
<dbReference type="InterPro" id="IPR036890">
    <property type="entry name" value="HATPase_C_sf"/>
</dbReference>
<evidence type="ECO:0000256" key="2">
    <source>
        <dbReference type="ARBA" id="ARBA00012438"/>
    </source>
</evidence>
<keyword evidence="9" id="KW-0812">Transmembrane</keyword>
<keyword evidence="5" id="KW-0547">Nucleotide-binding</keyword>
<feature type="transmembrane region" description="Helical" evidence="9">
    <location>
        <begin position="111"/>
        <end position="140"/>
    </location>
</feature>
<proteinExistence type="predicted"/>
<evidence type="ECO:0000256" key="3">
    <source>
        <dbReference type="ARBA" id="ARBA00022553"/>
    </source>
</evidence>
<dbReference type="Pfam" id="PF02518">
    <property type="entry name" value="HATPase_c"/>
    <property type="match status" value="1"/>
</dbReference>
<evidence type="ECO:0000256" key="8">
    <source>
        <dbReference type="ARBA" id="ARBA00023012"/>
    </source>
</evidence>
<dbReference type="GO" id="GO:0046983">
    <property type="term" value="F:protein dimerization activity"/>
    <property type="evidence" value="ECO:0007669"/>
    <property type="project" value="InterPro"/>
</dbReference>
<dbReference type="EC" id="2.7.13.3" evidence="2"/>
<name>A0AAC9HNG6_9PSEU</name>
<dbReference type="GO" id="GO:0016020">
    <property type="term" value="C:membrane"/>
    <property type="evidence" value="ECO:0007669"/>
    <property type="project" value="InterPro"/>
</dbReference>
<evidence type="ECO:0000256" key="4">
    <source>
        <dbReference type="ARBA" id="ARBA00022679"/>
    </source>
</evidence>